<dbReference type="InterPro" id="IPR036291">
    <property type="entry name" value="NAD(P)-bd_dom_sf"/>
</dbReference>
<sequence>MTRKPLVMITGASAGIGQETARVFSAAGYPLLLIARRAALIEAMGLPDSLAVEADVRDHAALAAAIEQGEKQFGPVDCLINNAGISRLARLDEQDPEQWRDLIDINCIGVLNGMHAVALGMKARRRGTIINLSSIAGRKVYPHHDVYGGTKHFVHAVTEGMRQTMSGYDVRVMVISPGVTKSEIDKTITHRNAYEFWNKGREAMDGGIDANHVARTMLFAYELPQNVILQEMTITHTRQEF</sequence>
<reference evidence="4 5" key="1">
    <citation type="submission" date="2018-03" db="EMBL/GenBank/DDBJ databases">
        <title>The draft genome of Mesorhizobium sp. 6GN-30.</title>
        <authorList>
            <person name="Liu L."/>
            <person name="Li L."/>
            <person name="Wang T."/>
            <person name="Zhang X."/>
            <person name="Liang L."/>
        </authorList>
    </citation>
    <scope>NUCLEOTIDE SEQUENCE [LARGE SCALE GENOMIC DNA]</scope>
    <source>
        <strain evidence="4 5">6GN30</strain>
    </source>
</reference>
<dbReference type="InterPro" id="IPR020904">
    <property type="entry name" value="Sc_DH/Rdtase_CS"/>
</dbReference>
<organism evidence="4 5">
    <name type="scientific">Kumtagia ephedrae</name>
    <dbReference type="NCBI Taxonomy" id="2116701"/>
    <lineage>
        <taxon>Bacteria</taxon>
        <taxon>Pseudomonadati</taxon>
        <taxon>Pseudomonadota</taxon>
        <taxon>Alphaproteobacteria</taxon>
        <taxon>Hyphomicrobiales</taxon>
        <taxon>Phyllobacteriaceae</taxon>
        <taxon>Kumtagia</taxon>
    </lineage>
</organism>
<dbReference type="PANTHER" id="PTHR43115:SF4">
    <property type="entry name" value="DEHYDROGENASE_REDUCTASE SDR FAMILY MEMBER 11"/>
    <property type="match status" value="1"/>
</dbReference>
<dbReference type="InterPro" id="IPR002347">
    <property type="entry name" value="SDR_fam"/>
</dbReference>
<dbReference type="OrthoDB" id="9810734at2"/>
<dbReference type="SUPFAM" id="SSF51735">
    <property type="entry name" value="NAD(P)-binding Rossmann-fold domains"/>
    <property type="match status" value="1"/>
</dbReference>
<evidence type="ECO:0000256" key="2">
    <source>
        <dbReference type="ARBA" id="ARBA00023002"/>
    </source>
</evidence>
<evidence type="ECO:0000313" key="4">
    <source>
        <dbReference type="EMBL" id="PSJ61721.1"/>
    </source>
</evidence>
<dbReference type="Proteomes" id="UP000241229">
    <property type="component" value="Unassembled WGS sequence"/>
</dbReference>
<dbReference type="AlphaFoldDB" id="A0A2P7SHA8"/>
<gene>
    <name evidence="4" type="ORF">C7I84_08940</name>
</gene>
<accession>A0A2P7SHA8</accession>
<dbReference type="GO" id="GO:0016616">
    <property type="term" value="F:oxidoreductase activity, acting on the CH-OH group of donors, NAD or NADP as acceptor"/>
    <property type="evidence" value="ECO:0007669"/>
    <property type="project" value="UniProtKB-ARBA"/>
</dbReference>
<dbReference type="RefSeq" id="WP_106771829.1">
    <property type="nucleotide sequence ID" value="NZ_PXYK01000007.1"/>
</dbReference>
<protein>
    <submittedName>
        <fullName evidence="4">Oxidoreductase</fullName>
    </submittedName>
</protein>
<dbReference type="PANTHER" id="PTHR43115">
    <property type="entry name" value="DEHYDROGENASE/REDUCTASE SDR FAMILY MEMBER 11"/>
    <property type="match status" value="1"/>
</dbReference>
<evidence type="ECO:0000256" key="3">
    <source>
        <dbReference type="RuleBase" id="RU000363"/>
    </source>
</evidence>
<dbReference type="FunFam" id="3.40.50.720:FF:000047">
    <property type="entry name" value="NADP-dependent L-serine/L-allo-threonine dehydrogenase"/>
    <property type="match status" value="1"/>
</dbReference>
<comment type="caution">
    <text evidence="4">The sequence shown here is derived from an EMBL/GenBank/DDBJ whole genome shotgun (WGS) entry which is preliminary data.</text>
</comment>
<name>A0A2P7SHA8_9HYPH</name>
<dbReference type="Pfam" id="PF00106">
    <property type="entry name" value="adh_short"/>
    <property type="match status" value="1"/>
</dbReference>
<evidence type="ECO:0000256" key="1">
    <source>
        <dbReference type="ARBA" id="ARBA00006484"/>
    </source>
</evidence>
<dbReference type="PROSITE" id="PS00061">
    <property type="entry name" value="ADH_SHORT"/>
    <property type="match status" value="1"/>
</dbReference>
<dbReference type="Gene3D" id="3.40.50.720">
    <property type="entry name" value="NAD(P)-binding Rossmann-like Domain"/>
    <property type="match status" value="1"/>
</dbReference>
<proteinExistence type="inferred from homology"/>
<dbReference type="PRINTS" id="PR00081">
    <property type="entry name" value="GDHRDH"/>
</dbReference>
<comment type="similarity">
    <text evidence="1 3">Belongs to the short-chain dehydrogenases/reductases (SDR) family.</text>
</comment>
<dbReference type="EMBL" id="PXYK01000007">
    <property type="protein sequence ID" value="PSJ61721.1"/>
    <property type="molecule type" value="Genomic_DNA"/>
</dbReference>
<dbReference type="CDD" id="cd05233">
    <property type="entry name" value="SDR_c"/>
    <property type="match status" value="1"/>
</dbReference>
<evidence type="ECO:0000313" key="5">
    <source>
        <dbReference type="Proteomes" id="UP000241229"/>
    </source>
</evidence>
<keyword evidence="2" id="KW-0560">Oxidoreductase</keyword>
<keyword evidence="5" id="KW-1185">Reference proteome</keyword>
<dbReference type="PRINTS" id="PR00080">
    <property type="entry name" value="SDRFAMILY"/>
</dbReference>